<dbReference type="STRING" id="301302.ERS852420_01784"/>
<evidence type="ECO:0000313" key="7">
    <source>
        <dbReference type="Proteomes" id="UP000049979"/>
    </source>
</evidence>
<dbReference type="Proteomes" id="UP000049979">
    <property type="component" value="Unassembled WGS sequence"/>
</dbReference>
<dbReference type="EMBL" id="CVRR01000012">
    <property type="protein sequence ID" value="CRL36473.1"/>
    <property type="molecule type" value="Genomic_DNA"/>
</dbReference>
<keyword evidence="7" id="KW-1185">Reference proteome</keyword>
<feature type="active site" description="Proton donor" evidence="4">
    <location>
        <position position="171"/>
    </location>
</feature>
<gene>
    <name evidence="6" type="ORF">M72_26331</name>
</gene>
<evidence type="ECO:0000256" key="3">
    <source>
        <dbReference type="ARBA" id="ARBA00023295"/>
    </source>
</evidence>
<dbReference type="GO" id="GO:0005975">
    <property type="term" value="P:carbohydrate metabolic process"/>
    <property type="evidence" value="ECO:0007669"/>
    <property type="project" value="InterPro"/>
</dbReference>
<evidence type="ECO:0000256" key="2">
    <source>
        <dbReference type="ARBA" id="ARBA00022801"/>
    </source>
</evidence>
<dbReference type="Pfam" id="PF01229">
    <property type="entry name" value="Glyco_hydro_39"/>
    <property type="match status" value="1"/>
</dbReference>
<dbReference type="InterPro" id="IPR000514">
    <property type="entry name" value="Glyco_hydro_39"/>
</dbReference>
<dbReference type="EC" id="3.2.1.37" evidence="6"/>
<organism evidence="6 7">
    <name type="scientific">Roseburia faecis</name>
    <dbReference type="NCBI Taxonomy" id="301302"/>
    <lineage>
        <taxon>Bacteria</taxon>
        <taxon>Bacillati</taxon>
        <taxon>Bacillota</taxon>
        <taxon>Clostridia</taxon>
        <taxon>Lachnospirales</taxon>
        <taxon>Lachnospiraceae</taxon>
        <taxon>Roseburia</taxon>
    </lineage>
</organism>
<evidence type="ECO:0000259" key="5">
    <source>
        <dbReference type="Pfam" id="PF01229"/>
    </source>
</evidence>
<protein>
    <submittedName>
        <fullName evidence="6">Beta-xylosidase</fullName>
        <ecNumber evidence="6">3.2.1.37</ecNumber>
    </submittedName>
</protein>
<dbReference type="PANTHER" id="PTHR12631">
    <property type="entry name" value="ALPHA-L-IDURONIDASE"/>
    <property type="match status" value="1"/>
</dbReference>
<evidence type="ECO:0000313" key="6">
    <source>
        <dbReference type="EMBL" id="CRL36473.1"/>
    </source>
</evidence>
<dbReference type="OrthoDB" id="9776971at2"/>
<proteinExistence type="inferred from homology"/>
<keyword evidence="2 6" id="KW-0378">Hydrolase</keyword>
<dbReference type="Gene3D" id="3.20.20.80">
    <property type="entry name" value="Glycosidases"/>
    <property type="match status" value="1"/>
</dbReference>
<dbReference type="AlphaFoldDB" id="A0A0M6WJE9"/>
<dbReference type="InterPro" id="IPR049166">
    <property type="entry name" value="GH39_cat"/>
</dbReference>
<dbReference type="PANTHER" id="PTHR12631:SF10">
    <property type="entry name" value="BETA-XYLOSIDASE-LIKE PROTEIN-RELATED"/>
    <property type="match status" value="1"/>
</dbReference>
<reference evidence="7" key="1">
    <citation type="submission" date="2015-05" db="EMBL/GenBank/DDBJ databases">
        <authorList>
            <consortium name="Pathogen Informatics"/>
        </authorList>
    </citation>
    <scope>NUCLEOTIDE SEQUENCE [LARGE SCALE GENOMIC DNA]</scope>
    <source>
        <strain evidence="7">M72</strain>
    </source>
</reference>
<evidence type="ECO:0000256" key="1">
    <source>
        <dbReference type="ARBA" id="ARBA00008875"/>
    </source>
</evidence>
<feature type="domain" description="Glycosyl hydrolases family 39 N-terminal catalytic" evidence="5">
    <location>
        <begin position="25"/>
        <end position="480"/>
    </location>
</feature>
<dbReference type="SUPFAM" id="SSF51445">
    <property type="entry name" value="(Trans)glycosidases"/>
    <property type="match status" value="1"/>
</dbReference>
<dbReference type="PRINTS" id="PR00745">
    <property type="entry name" value="GLHYDRLASE39"/>
</dbReference>
<name>A0A0M6WJE9_9FIRM</name>
<dbReference type="InterPro" id="IPR051923">
    <property type="entry name" value="Glycosyl_Hydrolase_39"/>
</dbReference>
<evidence type="ECO:0000256" key="4">
    <source>
        <dbReference type="PIRSR" id="PIRSR600514-1"/>
    </source>
</evidence>
<accession>A0A0M6WJE9</accession>
<keyword evidence="3 6" id="KW-0326">Glycosidase</keyword>
<dbReference type="RefSeq" id="WP_055067532.1">
    <property type="nucleotide sequence ID" value="NZ_CP173697.1"/>
</dbReference>
<sequence length="518" mass="59820">MVNLGGATENDRKKIVITKDSKAFFHNNVDYCVGTGRMGLALTEEYQEELRLVQKEIGFKHIRGHGLFCDDMAIFQTYEEDGKVRVEYNYTYLDRVMDAYKKVGLRPFLELGFMPKKLASGSQTIFYWQGNTTPPKDYDMWCDMVRSLLRHLMERYGEEEVIQWPIEVWNEPNLCGFWENADMQEYFKLFHRTFDAIKEVNPGFRVGGPAVCGGTDEKWIQAFMEYCHENHIPVDFVTRHHYTIDPPECIGHYAYSELMKAEDGFANLKTTRDIIDSFPEYKGLQIHITEFNSSYTPQGVIHDTNLNAALIAQQLSRLGDVNESYSYWTFGDVFEEQGVPFTPFHGGFGLVANGCITKPTFWTFAFYKKLEESEANCVYKDDNIVVLKRANGDYLGVAWNIARKSTEQGKEKMLLEFTFPAEQEEYCFLTKTVDEETCNPLKVWHDMGEPANLSEEQTKLIRESSRPFVKTERKKQEDGNICVELPVNENGVVYFELNAGKVNPDRGYDYDRVVSLKA</sequence>
<dbReference type="SUPFAM" id="SSF51011">
    <property type="entry name" value="Glycosyl hydrolase domain"/>
    <property type="match status" value="1"/>
</dbReference>
<comment type="similarity">
    <text evidence="1">Belongs to the glycosyl hydrolase 39 family.</text>
</comment>
<dbReference type="GO" id="GO:0009044">
    <property type="term" value="F:xylan 1,4-beta-xylosidase activity"/>
    <property type="evidence" value="ECO:0007669"/>
    <property type="project" value="UniProtKB-EC"/>
</dbReference>
<dbReference type="Gene3D" id="2.60.40.1500">
    <property type="entry name" value="Glycosyl hydrolase domain, family 39"/>
    <property type="match status" value="1"/>
</dbReference>
<dbReference type="InterPro" id="IPR017853">
    <property type="entry name" value="GH"/>
</dbReference>